<evidence type="ECO:0000313" key="3">
    <source>
        <dbReference type="EMBL" id="RUO42034.1"/>
    </source>
</evidence>
<dbReference type="InterPro" id="IPR005151">
    <property type="entry name" value="Tail-specific_protease"/>
</dbReference>
<comment type="caution">
    <text evidence="3">The sequence shown here is derived from an EMBL/GenBank/DDBJ whole genome shotgun (WGS) entry which is preliminary data.</text>
</comment>
<evidence type="ECO:0000259" key="2">
    <source>
        <dbReference type="Pfam" id="PF03572"/>
    </source>
</evidence>
<feature type="domain" description="Tail specific protease" evidence="2">
    <location>
        <begin position="274"/>
        <end position="466"/>
    </location>
</feature>
<dbReference type="SUPFAM" id="SSF52096">
    <property type="entry name" value="ClpP/crotonase"/>
    <property type="match status" value="1"/>
</dbReference>
<proteinExistence type="predicted"/>
<feature type="signal peptide" evidence="1">
    <location>
        <begin position="1"/>
        <end position="21"/>
    </location>
</feature>
<evidence type="ECO:0000313" key="4">
    <source>
        <dbReference type="Proteomes" id="UP000287766"/>
    </source>
</evidence>
<dbReference type="Proteomes" id="UP000287766">
    <property type="component" value="Unassembled WGS sequence"/>
</dbReference>
<dbReference type="RefSeq" id="WP_169930758.1">
    <property type="nucleotide sequence ID" value="NZ_PIPR01000001.1"/>
</dbReference>
<dbReference type="InterPro" id="IPR029045">
    <property type="entry name" value="ClpP/crotonase-like_dom_sf"/>
</dbReference>
<dbReference type="PANTHER" id="PTHR32060">
    <property type="entry name" value="TAIL-SPECIFIC PROTEASE"/>
    <property type="match status" value="1"/>
</dbReference>
<evidence type="ECO:0000256" key="1">
    <source>
        <dbReference type="SAM" id="SignalP"/>
    </source>
</evidence>
<dbReference type="AlphaFoldDB" id="A0A7Z6ZV98"/>
<dbReference type="GO" id="GO:0006508">
    <property type="term" value="P:proteolysis"/>
    <property type="evidence" value="ECO:0007669"/>
    <property type="project" value="InterPro"/>
</dbReference>
<reference evidence="4" key="1">
    <citation type="journal article" date="2018" name="Front. Microbiol.">
        <title>Genome-Based Analysis Reveals the Taxonomy and Diversity of the Family Idiomarinaceae.</title>
        <authorList>
            <person name="Liu Y."/>
            <person name="Lai Q."/>
            <person name="Shao Z."/>
        </authorList>
    </citation>
    <scope>NUCLEOTIDE SEQUENCE [LARGE SCALE GENOMIC DNA]</scope>
    <source>
        <strain evidence="4">KYW314</strain>
    </source>
</reference>
<feature type="chain" id="PRO_5031216101" description="Tail specific protease domain-containing protein" evidence="1">
    <location>
        <begin position="22"/>
        <end position="491"/>
    </location>
</feature>
<dbReference type="Pfam" id="PF03572">
    <property type="entry name" value="Peptidase_S41"/>
    <property type="match status" value="1"/>
</dbReference>
<keyword evidence="4" id="KW-1185">Reference proteome</keyword>
<keyword evidence="1" id="KW-0732">Signal</keyword>
<sequence>MIRLIFIGLLYCILSILHTAAADTKKPQEKLSVAQVKADFEQLYLGLQAGSYDLYVNHPKRAYDQDYQRMLDSIQEPMTSLEVQKLFMRFTALADIAHTRIDFPVDDYRGFMTNDGKTLPLTLTITDTSVVIDDYLGQHENIQSGDHLIAVDGTNVRQWLAQLGAYIAADDQFILNSLLGGQVGAYTWLHDGERDSYLLRARSAQSGEVYEVRQPTLAYSQQQPVSNAEADAASLPRDYDIIDSAIGYLKPGPFYNVFAESDKEIWDTEEYVRFIDEAYQHFLAEGVDTILIDVRNNPGGTNSFSDPMIAWFADRPFKFASDFRVKVSELAKRANQARLENENTDNTISHKLAKFYAAHEPGEIISFPLEEAQPNPSNRSILGHDIDVYIAIDRSSYSNAVSVAAIAQDYGFATVIGETTADFATTYASMESFRLDHSGISVGFPKAHIIRPNGDLKAGGVVPDIELELNQDHDGDLAKIVAAIKAYNQPF</sequence>
<organism evidence="3 4">
    <name type="scientific">Pseudidiomarina aestuarii</name>
    <dbReference type="NCBI Taxonomy" id="624146"/>
    <lineage>
        <taxon>Bacteria</taxon>
        <taxon>Pseudomonadati</taxon>
        <taxon>Pseudomonadota</taxon>
        <taxon>Gammaproteobacteria</taxon>
        <taxon>Alteromonadales</taxon>
        <taxon>Idiomarinaceae</taxon>
        <taxon>Pseudidiomarina</taxon>
    </lineage>
</organism>
<dbReference type="Gene3D" id="3.90.226.10">
    <property type="entry name" value="2-enoyl-CoA Hydratase, Chain A, domain 1"/>
    <property type="match status" value="1"/>
</dbReference>
<dbReference type="PANTHER" id="PTHR32060:SF22">
    <property type="entry name" value="CARBOXYL-TERMINAL-PROCESSING PEPTIDASE 3, CHLOROPLASTIC"/>
    <property type="match status" value="1"/>
</dbReference>
<dbReference type="GO" id="GO:0004175">
    <property type="term" value="F:endopeptidase activity"/>
    <property type="evidence" value="ECO:0007669"/>
    <property type="project" value="TreeGrafter"/>
</dbReference>
<name>A0A7Z6ZV98_9GAMM</name>
<dbReference type="EMBL" id="PIPR01000001">
    <property type="protein sequence ID" value="RUO42034.1"/>
    <property type="molecule type" value="Genomic_DNA"/>
</dbReference>
<gene>
    <name evidence="3" type="ORF">CWE22_07785</name>
</gene>
<dbReference type="GO" id="GO:0008236">
    <property type="term" value="F:serine-type peptidase activity"/>
    <property type="evidence" value="ECO:0007669"/>
    <property type="project" value="InterPro"/>
</dbReference>
<protein>
    <recommendedName>
        <fullName evidence="2">Tail specific protease domain-containing protein</fullName>
    </recommendedName>
</protein>
<accession>A0A7Z6ZV98</accession>